<name>A0A0C9UAP7_SPHS4</name>
<protein>
    <submittedName>
        <fullName evidence="1">Uncharacterized protein</fullName>
    </submittedName>
</protein>
<dbReference type="EMBL" id="KN838089">
    <property type="protein sequence ID" value="KIJ22586.1"/>
    <property type="molecule type" value="Genomic_DNA"/>
</dbReference>
<evidence type="ECO:0000313" key="1">
    <source>
        <dbReference type="EMBL" id="KIJ22586.1"/>
    </source>
</evidence>
<dbReference type="HOGENOM" id="CLU_2997950_0_0_1"/>
<accession>A0A0C9UAP7</accession>
<evidence type="ECO:0000313" key="2">
    <source>
        <dbReference type="Proteomes" id="UP000054279"/>
    </source>
</evidence>
<dbReference type="Proteomes" id="UP000054279">
    <property type="component" value="Unassembled WGS sequence"/>
</dbReference>
<organism evidence="1 2">
    <name type="scientific">Sphaerobolus stellatus (strain SS14)</name>
    <dbReference type="NCBI Taxonomy" id="990650"/>
    <lineage>
        <taxon>Eukaryota</taxon>
        <taxon>Fungi</taxon>
        <taxon>Dikarya</taxon>
        <taxon>Basidiomycota</taxon>
        <taxon>Agaricomycotina</taxon>
        <taxon>Agaricomycetes</taxon>
        <taxon>Phallomycetidae</taxon>
        <taxon>Geastrales</taxon>
        <taxon>Sphaerobolaceae</taxon>
        <taxon>Sphaerobolus</taxon>
    </lineage>
</organism>
<dbReference type="AlphaFoldDB" id="A0A0C9UAP7"/>
<keyword evidence="2" id="KW-1185">Reference proteome</keyword>
<reference evidence="1 2" key="1">
    <citation type="submission" date="2014-06" db="EMBL/GenBank/DDBJ databases">
        <title>Evolutionary Origins and Diversification of the Mycorrhizal Mutualists.</title>
        <authorList>
            <consortium name="DOE Joint Genome Institute"/>
            <consortium name="Mycorrhizal Genomics Consortium"/>
            <person name="Kohler A."/>
            <person name="Kuo A."/>
            <person name="Nagy L.G."/>
            <person name="Floudas D."/>
            <person name="Copeland A."/>
            <person name="Barry K.W."/>
            <person name="Cichocki N."/>
            <person name="Veneault-Fourrey C."/>
            <person name="LaButti K."/>
            <person name="Lindquist E.A."/>
            <person name="Lipzen A."/>
            <person name="Lundell T."/>
            <person name="Morin E."/>
            <person name="Murat C."/>
            <person name="Riley R."/>
            <person name="Ohm R."/>
            <person name="Sun H."/>
            <person name="Tunlid A."/>
            <person name="Henrissat B."/>
            <person name="Grigoriev I.V."/>
            <person name="Hibbett D.S."/>
            <person name="Martin F."/>
        </authorList>
    </citation>
    <scope>NUCLEOTIDE SEQUENCE [LARGE SCALE GENOMIC DNA]</scope>
    <source>
        <strain evidence="1 2">SS14</strain>
    </source>
</reference>
<sequence>MQYIKDASFLKYPKTYRRQSDLRNPTLLFLLIYIPPNLPVHPSLMSHHPTLRVNRTF</sequence>
<proteinExistence type="predicted"/>
<gene>
    <name evidence="1" type="ORF">M422DRAFT_40016</name>
</gene>